<keyword evidence="2" id="KW-1185">Reference proteome</keyword>
<comment type="caution">
    <text evidence="1">The sequence shown here is derived from an EMBL/GenBank/DDBJ whole genome shotgun (WGS) entry which is preliminary data.</text>
</comment>
<sequence>MAKTEVTIEEVQYVAKLAKLKFTEEDLKKMTEQFQDILGHFEDLDKLDLSDIDLTKMEDTNKDFRKDIPQVFEDKKKLMQNVKTLRDGAIEVPKILD</sequence>
<name>A0ACB5RI65_9CLOT</name>
<evidence type="ECO:0000313" key="1">
    <source>
        <dbReference type="EMBL" id="GKX68768.1"/>
    </source>
</evidence>
<protein>
    <submittedName>
        <fullName evidence="1">Glutamyl-tRNA(Gln) amidotransferase subunit C 2</fullName>
    </submittedName>
</protein>
<reference evidence="1" key="1">
    <citation type="journal article" date="2025" name="Int. J. Syst. Evol. Microbiol.">
        <title>Inconstantimicrobium mannanitabidum sp. nov., a novel member of the family Clostridiaceae isolated from anoxic soil under the treatment of reductive soil disinfestation.</title>
        <authorList>
            <person name="Ueki A."/>
            <person name="Tonouchi A."/>
            <person name="Honma S."/>
            <person name="Kaku N."/>
            <person name="Ueki K."/>
        </authorList>
    </citation>
    <scope>NUCLEOTIDE SEQUENCE</scope>
    <source>
        <strain evidence="1">TW13</strain>
    </source>
</reference>
<evidence type="ECO:0000313" key="2">
    <source>
        <dbReference type="Proteomes" id="UP001058074"/>
    </source>
</evidence>
<organism evidence="1 2">
    <name type="scientific">Inconstantimicrobium mannanitabidum</name>
    <dbReference type="NCBI Taxonomy" id="1604901"/>
    <lineage>
        <taxon>Bacteria</taxon>
        <taxon>Bacillati</taxon>
        <taxon>Bacillota</taxon>
        <taxon>Clostridia</taxon>
        <taxon>Eubacteriales</taxon>
        <taxon>Clostridiaceae</taxon>
        <taxon>Inconstantimicrobium</taxon>
    </lineage>
</organism>
<accession>A0ACB5RI65</accession>
<proteinExistence type="predicted"/>
<dbReference type="EMBL" id="BROD01000001">
    <property type="protein sequence ID" value="GKX68768.1"/>
    <property type="molecule type" value="Genomic_DNA"/>
</dbReference>
<gene>
    <name evidence="1" type="primary">gatC2</name>
    <name evidence="1" type="ORF">rsdtw13_40260</name>
</gene>
<dbReference type="Proteomes" id="UP001058074">
    <property type="component" value="Unassembled WGS sequence"/>
</dbReference>